<evidence type="ECO:0000256" key="1">
    <source>
        <dbReference type="ARBA" id="ARBA00001946"/>
    </source>
</evidence>
<feature type="transmembrane region" description="Helical" evidence="10">
    <location>
        <begin position="210"/>
        <end position="229"/>
    </location>
</feature>
<dbReference type="InterPro" id="IPR006370">
    <property type="entry name" value="HB_polyprenyltransferase-like"/>
</dbReference>
<comment type="cofactor">
    <cofactor evidence="1 10">
        <name>Mg(2+)</name>
        <dbReference type="ChEBI" id="CHEBI:18420"/>
    </cofactor>
</comment>
<protein>
    <recommendedName>
        <fullName evidence="10">4-hydroxybenzoate polyprenyltransferase, mitochondrial</fullName>
        <shortName evidence="10">4-HB polyprenyltransferase</shortName>
        <ecNumber evidence="10">2.5.1.39</ecNumber>
    </recommendedName>
    <alternativeName>
        <fullName evidence="10">Para-hydroxybenzoate--polyprenyltransferase</fullName>
        <shortName evidence="10">PHB:PPT</shortName>
        <shortName evidence="10">PHB:polyprenyltransferase</shortName>
    </alternativeName>
</protein>
<name>A0A9N9BMB1_9GLOM</name>
<keyword evidence="10" id="KW-0496">Mitochondrion</keyword>
<dbReference type="EMBL" id="CAJVPV010004318">
    <property type="protein sequence ID" value="CAG8570937.1"/>
    <property type="molecule type" value="Genomic_DNA"/>
</dbReference>
<dbReference type="Gene3D" id="1.20.120.1780">
    <property type="entry name" value="UbiA prenyltransferase"/>
    <property type="match status" value="1"/>
</dbReference>
<dbReference type="Proteomes" id="UP000789342">
    <property type="component" value="Unassembled WGS sequence"/>
</dbReference>
<feature type="transmembrane region" description="Helical" evidence="10">
    <location>
        <begin position="263"/>
        <end position="281"/>
    </location>
</feature>
<evidence type="ECO:0000313" key="11">
    <source>
        <dbReference type="EMBL" id="CAG8570937.1"/>
    </source>
</evidence>
<comment type="function">
    <text evidence="9 10">Catalyzes the prenylation of para-hydroxybenzoate (PHB) with an all-trans polyprenyl group. Mediates the second step in the final reaction sequence of coenzyme Q (CoQ) biosynthesis, which is the condensation of the polyisoprenoid side chain with PHB, generating the first membrane-bound Q intermediate.</text>
</comment>
<reference evidence="11" key="1">
    <citation type="submission" date="2021-06" db="EMBL/GenBank/DDBJ databases">
        <authorList>
            <person name="Kallberg Y."/>
            <person name="Tangrot J."/>
            <person name="Rosling A."/>
        </authorList>
    </citation>
    <scope>NUCLEOTIDE SEQUENCE</scope>
    <source>
        <strain evidence="11">CL551</strain>
    </source>
</reference>
<keyword evidence="12" id="KW-1185">Reference proteome</keyword>
<dbReference type="GO" id="GO:0006744">
    <property type="term" value="P:ubiquinone biosynthetic process"/>
    <property type="evidence" value="ECO:0007669"/>
    <property type="project" value="UniProtKB-UniRule"/>
</dbReference>
<evidence type="ECO:0000256" key="2">
    <source>
        <dbReference type="ARBA" id="ARBA00004292"/>
    </source>
</evidence>
<keyword evidence="7 10" id="KW-0472">Membrane</keyword>
<dbReference type="GO" id="GO:0005743">
    <property type="term" value="C:mitochondrial inner membrane"/>
    <property type="evidence" value="ECO:0007669"/>
    <property type="project" value="UniProtKB-SubCell"/>
</dbReference>
<dbReference type="GO" id="GO:0008412">
    <property type="term" value="F:4-hydroxybenzoate polyprenyltransferase activity"/>
    <property type="evidence" value="ECO:0007669"/>
    <property type="project" value="UniProtKB-EC"/>
</dbReference>
<dbReference type="Pfam" id="PF01040">
    <property type="entry name" value="UbiA"/>
    <property type="match status" value="1"/>
</dbReference>
<evidence type="ECO:0000256" key="3">
    <source>
        <dbReference type="ARBA" id="ARBA00005985"/>
    </source>
</evidence>
<evidence type="ECO:0000313" key="12">
    <source>
        <dbReference type="Proteomes" id="UP000789342"/>
    </source>
</evidence>
<comment type="similarity">
    <text evidence="3 10">Belongs to the UbiA prenyltransferase family.</text>
</comment>
<sequence>MLLPRIRNQTTVCSKLFISLNQFINQNNPLLKNSYSSIYQRTLLLSRISTSYSISKCSHSFSTFQPACYSSSVPPSTKEQCEKATFEHSWLNKYLPSKLVPYVLLTRLDKPIGAWLLYLPCAWSITMASYHAHLPITKTIYMMMLFGTGAFIMRGAGCTINDLWDRNIDKMVERTRDRPLASGSVTPFQALTFLGLQLSAGLAILTQLNYYSILLGATSLSIVVVYPFMKRVTYWPQLYLGLAFNWGALLGWSAMIGSNDWSITLPLYGAGVCWTLVYDTIYAHQDKSFDSVIGVRSTALLFGNRTRQLLTFFSASMLSLLALSGQMNGQGWPFYLVSIFGTGMHLFWQLRTVNFDDAADCARKFRSNKWTGSLVLGGILADVALENLKSIL</sequence>
<dbReference type="Gene3D" id="1.10.357.140">
    <property type="entry name" value="UbiA prenyltransferase"/>
    <property type="match status" value="1"/>
</dbReference>
<dbReference type="CDD" id="cd13959">
    <property type="entry name" value="PT_UbiA_COQ2"/>
    <property type="match status" value="1"/>
</dbReference>
<evidence type="ECO:0000256" key="4">
    <source>
        <dbReference type="ARBA" id="ARBA00022679"/>
    </source>
</evidence>
<evidence type="ECO:0000256" key="5">
    <source>
        <dbReference type="ARBA" id="ARBA00022692"/>
    </source>
</evidence>
<evidence type="ECO:0000256" key="8">
    <source>
        <dbReference type="ARBA" id="ARBA00052313"/>
    </source>
</evidence>
<evidence type="ECO:0000256" key="9">
    <source>
        <dbReference type="ARBA" id="ARBA00058997"/>
    </source>
</evidence>
<keyword evidence="10" id="KW-0414">Isoprene biosynthesis</keyword>
<gene>
    <name evidence="11" type="ORF">AMORRO_LOCUS6464</name>
</gene>
<evidence type="ECO:0000256" key="10">
    <source>
        <dbReference type="HAMAP-Rule" id="MF_03189"/>
    </source>
</evidence>
<dbReference type="PROSITE" id="PS00943">
    <property type="entry name" value="UBIA"/>
    <property type="match status" value="1"/>
</dbReference>
<dbReference type="AlphaFoldDB" id="A0A9N9BMB1"/>
<keyword evidence="10" id="KW-0831">Ubiquinone biosynthesis</keyword>
<dbReference type="PANTHER" id="PTHR11048">
    <property type="entry name" value="PRENYLTRANSFERASES"/>
    <property type="match status" value="1"/>
</dbReference>
<proteinExistence type="inferred from homology"/>
<dbReference type="FunFam" id="1.10.357.140:FF:000003">
    <property type="entry name" value="4-hydroxybenzoate polyprenyltransferase, mitochondrial"/>
    <property type="match status" value="1"/>
</dbReference>
<feature type="transmembrane region" description="Helical" evidence="10">
    <location>
        <begin position="238"/>
        <end position="257"/>
    </location>
</feature>
<dbReference type="InterPro" id="IPR039653">
    <property type="entry name" value="Prenyltransferase"/>
</dbReference>
<keyword evidence="6 10" id="KW-1133">Transmembrane helix</keyword>
<dbReference type="OrthoDB" id="18170at2759"/>
<dbReference type="PANTHER" id="PTHR11048:SF28">
    <property type="entry name" value="4-HYDROXYBENZOATE POLYPRENYLTRANSFERASE, MITOCHONDRIAL"/>
    <property type="match status" value="1"/>
</dbReference>
<dbReference type="EC" id="2.5.1.39" evidence="10"/>
<dbReference type="InterPro" id="IPR044878">
    <property type="entry name" value="UbiA_sf"/>
</dbReference>
<feature type="transmembrane region" description="Helical" evidence="10">
    <location>
        <begin position="332"/>
        <end position="348"/>
    </location>
</feature>
<dbReference type="GO" id="GO:0008299">
    <property type="term" value="P:isoprenoid biosynthetic process"/>
    <property type="evidence" value="ECO:0007669"/>
    <property type="project" value="UniProtKB-UniRule"/>
</dbReference>
<comment type="subcellular location">
    <subcellularLocation>
        <location evidence="2 10">Mitochondrion inner membrane</location>
        <topology evidence="2 10">Multi-pass membrane protein</topology>
        <orientation evidence="2 10">Matrix side</orientation>
    </subcellularLocation>
</comment>
<comment type="catalytic activity">
    <reaction evidence="8 10">
        <text>an all-trans-polyprenyl diphosphate + 4-hydroxybenzoate = a 4-hydroxy-3-(all-trans-polyprenyl)benzoate + diphosphate</text>
        <dbReference type="Rhea" id="RHEA:44504"/>
        <dbReference type="Rhea" id="RHEA-COMP:9514"/>
        <dbReference type="Rhea" id="RHEA-COMP:9564"/>
        <dbReference type="ChEBI" id="CHEBI:17879"/>
        <dbReference type="ChEBI" id="CHEBI:33019"/>
        <dbReference type="ChEBI" id="CHEBI:58914"/>
        <dbReference type="ChEBI" id="CHEBI:78396"/>
        <dbReference type="EC" id="2.5.1.39"/>
    </reaction>
</comment>
<feature type="transmembrane region" description="Helical" evidence="10">
    <location>
        <begin position="115"/>
        <end position="134"/>
    </location>
</feature>
<comment type="pathway">
    <text evidence="10">Cofactor biosynthesis; ubiquinone biosynthesis.</text>
</comment>
<evidence type="ECO:0000256" key="7">
    <source>
        <dbReference type="ARBA" id="ARBA00023136"/>
    </source>
</evidence>
<feature type="transmembrane region" description="Helical" evidence="10">
    <location>
        <begin position="309"/>
        <end position="326"/>
    </location>
</feature>
<keyword evidence="4 10" id="KW-0808">Transferase</keyword>
<organism evidence="11 12">
    <name type="scientific">Acaulospora morrowiae</name>
    <dbReference type="NCBI Taxonomy" id="94023"/>
    <lineage>
        <taxon>Eukaryota</taxon>
        <taxon>Fungi</taxon>
        <taxon>Fungi incertae sedis</taxon>
        <taxon>Mucoromycota</taxon>
        <taxon>Glomeromycotina</taxon>
        <taxon>Glomeromycetes</taxon>
        <taxon>Diversisporales</taxon>
        <taxon>Acaulosporaceae</taxon>
        <taxon>Acaulospora</taxon>
    </lineage>
</organism>
<dbReference type="InterPro" id="IPR030470">
    <property type="entry name" value="UbiA_prenylTrfase_CS"/>
</dbReference>
<keyword evidence="10" id="KW-0999">Mitochondrion inner membrane</keyword>
<dbReference type="NCBIfam" id="TIGR01474">
    <property type="entry name" value="ubiA_proteo"/>
    <property type="match status" value="1"/>
</dbReference>
<keyword evidence="5 10" id="KW-0812">Transmembrane</keyword>
<accession>A0A9N9BMB1</accession>
<comment type="caution">
    <text evidence="11">The sequence shown here is derived from an EMBL/GenBank/DDBJ whole genome shotgun (WGS) entry which is preliminary data.</text>
</comment>
<dbReference type="InterPro" id="IPR000537">
    <property type="entry name" value="UbiA_prenyltransferase"/>
</dbReference>
<feature type="transmembrane region" description="Helical" evidence="10">
    <location>
        <begin position="140"/>
        <end position="164"/>
    </location>
</feature>
<feature type="transmembrane region" description="Helical" evidence="10">
    <location>
        <begin position="185"/>
        <end position="204"/>
    </location>
</feature>
<evidence type="ECO:0000256" key="6">
    <source>
        <dbReference type="ARBA" id="ARBA00022989"/>
    </source>
</evidence>
<dbReference type="HAMAP" id="MF_01635">
    <property type="entry name" value="UbiA"/>
    <property type="match status" value="1"/>
</dbReference>
<dbReference type="FunFam" id="1.20.120.1780:FF:000001">
    <property type="entry name" value="4-hydroxybenzoate octaprenyltransferase"/>
    <property type="match status" value="1"/>
</dbReference>